<evidence type="ECO:0000313" key="2">
    <source>
        <dbReference type="Proteomes" id="UP000593567"/>
    </source>
</evidence>
<protein>
    <submittedName>
        <fullName evidence="1">NBAS</fullName>
    </submittedName>
</protein>
<keyword evidence="2" id="KW-1185">Reference proteome</keyword>
<dbReference type="Proteomes" id="UP000593567">
    <property type="component" value="Unassembled WGS sequence"/>
</dbReference>
<accession>A0A7J7KQZ4</accession>
<organism evidence="1 2">
    <name type="scientific">Bugula neritina</name>
    <name type="common">Brown bryozoan</name>
    <name type="synonym">Sertularia neritina</name>
    <dbReference type="NCBI Taxonomy" id="10212"/>
    <lineage>
        <taxon>Eukaryota</taxon>
        <taxon>Metazoa</taxon>
        <taxon>Spiralia</taxon>
        <taxon>Lophotrochozoa</taxon>
        <taxon>Bryozoa</taxon>
        <taxon>Gymnolaemata</taxon>
        <taxon>Cheilostomatida</taxon>
        <taxon>Flustrina</taxon>
        <taxon>Buguloidea</taxon>
        <taxon>Bugulidae</taxon>
        <taxon>Bugula</taxon>
    </lineage>
</organism>
<evidence type="ECO:0000313" key="1">
    <source>
        <dbReference type="EMBL" id="KAF6040606.1"/>
    </source>
</evidence>
<name>A0A7J7KQZ4_BUGNE</name>
<dbReference type="EMBL" id="VXIV02000121">
    <property type="protein sequence ID" value="KAF6040606.1"/>
    <property type="molecule type" value="Genomic_DNA"/>
</dbReference>
<reference evidence="1" key="1">
    <citation type="submission" date="2020-06" db="EMBL/GenBank/DDBJ databases">
        <title>Draft genome of Bugula neritina, a colonial animal packing powerful symbionts and potential medicines.</title>
        <authorList>
            <person name="Rayko M."/>
        </authorList>
    </citation>
    <scope>NUCLEOTIDE SEQUENCE [LARGE SCALE GENOMIC DNA]</scope>
    <source>
        <strain evidence="1">Kwan_BN1</strain>
    </source>
</reference>
<dbReference type="AlphaFoldDB" id="A0A7J7KQZ4"/>
<proteinExistence type="predicted"/>
<gene>
    <name evidence="1" type="ORF">EB796_001084</name>
</gene>
<sequence length="88" mass="10051">MDFEARKNYAFIASKKRREKRFRGYASMATKRKAVSKRNESSDVLLGNSATPANILYDLNIFTEWSQDVENAVSSNVVYSFNNFSNAL</sequence>
<comment type="caution">
    <text evidence="1">The sequence shown here is derived from an EMBL/GenBank/DDBJ whole genome shotgun (WGS) entry which is preliminary data.</text>
</comment>